<evidence type="ECO:0000259" key="13">
    <source>
        <dbReference type="PROSITE" id="PS51843"/>
    </source>
</evidence>
<feature type="domain" description="NR LBD" evidence="13">
    <location>
        <begin position="126"/>
        <end position="401"/>
    </location>
</feature>
<dbReference type="Proteomes" id="UP000694866">
    <property type="component" value="Unplaced"/>
</dbReference>
<dbReference type="Gene3D" id="1.10.565.10">
    <property type="entry name" value="Retinoid X Receptor"/>
    <property type="match status" value="1"/>
</dbReference>
<dbReference type="Pfam" id="PF00104">
    <property type="entry name" value="Hormone_recep"/>
    <property type="match status" value="1"/>
</dbReference>
<dbReference type="FunFam" id="3.30.50.10:FF:000019">
    <property type="entry name" value="Nuclear receptor subfamily 2 group E member"/>
    <property type="match status" value="1"/>
</dbReference>
<evidence type="ECO:0000256" key="3">
    <source>
        <dbReference type="ARBA" id="ARBA00022771"/>
    </source>
</evidence>
<dbReference type="CDD" id="cd07163">
    <property type="entry name" value="NR_DBD_TLX"/>
    <property type="match status" value="1"/>
</dbReference>
<dbReference type="InterPro" id="IPR001723">
    <property type="entry name" value="Nuclear_hrmn_rcpt"/>
</dbReference>
<dbReference type="PRINTS" id="PR00398">
    <property type="entry name" value="STRDHORMONER"/>
</dbReference>
<keyword evidence="6 10" id="KW-0238">DNA-binding</keyword>
<dbReference type="KEGG" id="fas:105270260"/>
<feature type="region of interest" description="Disordered" evidence="11">
    <location>
        <begin position="1"/>
        <end position="20"/>
    </location>
</feature>
<evidence type="ECO:0000256" key="11">
    <source>
        <dbReference type="SAM" id="MobiDB-lite"/>
    </source>
</evidence>
<feature type="domain" description="Nuclear receptor" evidence="12">
    <location>
        <begin position="27"/>
        <end position="104"/>
    </location>
</feature>
<evidence type="ECO:0000256" key="2">
    <source>
        <dbReference type="ARBA" id="ARBA00022723"/>
    </source>
</evidence>
<evidence type="ECO:0000256" key="1">
    <source>
        <dbReference type="ARBA" id="ARBA00004123"/>
    </source>
</evidence>
<dbReference type="GO" id="GO:0008270">
    <property type="term" value="F:zinc ion binding"/>
    <property type="evidence" value="ECO:0007669"/>
    <property type="project" value="UniProtKB-KW"/>
</dbReference>
<keyword evidence="2 10" id="KW-0479">Metal-binding</keyword>
<evidence type="ECO:0000256" key="9">
    <source>
        <dbReference type="ARBA" id="ARBA00023242"/>
    </source>
</evidence>
<evidence type="ECO:0000256" key="10">
    <source>
        <dbReference type="RuleBase" id="RU004334"/>
    </source>
</evidence>
<dbReference type="SMART" id="SM00430">
    <property type="entry name" value="HOLI"/>
    <property type="match status" value="1"/>
</dbReference>
<dbReference type="PROSITE" id="PS51030">
    <property type="entry name" value="NUCLEAR_REC_DBD_2"/>
    <property type="match status" value="1"/>
</dbReference>
<dbReference type="GO" id="GO:0003700">
    <property type="term" value="F:DNA-binding transcription factor activity"/>
    <property type="evidence" value="ECO:0007669"/>
    <property type="project" value="InterPro"/>
</dbReference>
<evidence type="ECO:0000256" key="4">
    <source>
        <dbReference type="ARBA" id="ARBA00022833"/>
    </source>
</evidence>
<dbReference type="CTD" id="43656"/>
<proteinExistence type="inferred from homology"/>
<dbReference type="AlphaFoldDB" id="A0A9R1TI52"/>
<dbReference type="GO" id="GO:0043565">
    <property type="term" value="F:sequence-specific DNA binding"/>
    <property type="evidence" value="ECO:0007669"/>
    <property type="project" value="InterPro"/>
</dbReference>
<dbReference type="SUPFAM" id="SSF57716">
    <property type="entry name" value="Glucocorticoid receptor-like (DNA-binding domain)"/>
    <property type="match status" value="1"/>
</dbReference>
<name>A0A9R1TI52_9HYME</name>
<keyword evidence="14" id="KW-1185">Reference proteome</keyword>
<dbReference type="RefSeq" id="XP_011309393.1">
    <property type="nucleotide sequence ID" value="XM_011311091.1"/>
</dbReference>
<dbReference type="PRINTS" id="PR00047">
    <property type="entry name" value="STROIDFINGER"/>
</dbReference>
<comment type="subcellular location">
    <subcellularLocation>
        <location evidence="1 10">Nucleus</location>
    </subcellularLocation>
</comment>
<evidence type="ECO:0000256" key="6">
    <source>
        <dbReference type="ARBA" id="ARBA00023125"/>
    </source>
</evidence>
<dbReference type="PANTHER" id="PTHR24083">
    <property type="entry name" value="NUCLEAR HORMONE RECEPTOR"/>
    <property type="match status" value="1"/>
</dbReference>
<gene>
    <name evidence="15" type="primary">tll</name>
</gene>
<sequence length="404" mass="44525">MQSQESLNHSPTSQTKMQPSSSRILYDIPCKVCRDHSSGKHYGIFACDGCAGFFKRSIRRNRQYVCKAKSEGGCMVDKTHRNQCRACRLAKCIQAGMNKDAVQHERGPRNSTLRRQMALYFKEPEMMSSMVPPPAAALDLALPKPPSEPRVSVAPPPPPHHHIPHPIYCNSMALPVNVGGMPTIPILPSISAESVCEQAARLLFLNVRWARDLASGTGLTMEDQLTLLEASWRELFLLAAAQMLPTLDPTFLLTLGPEGLSLAIEVTRFKETLAGFHSMNLDPHEYACLRAIVLFKAGLDCELVPSSRSSNGSVSPSMERRLRDPVTVARLRDGAQLALGERLSASFGSGPSLGALRFGKLLLLLPTLRSVSAHAIEELFFRRTIGIIPIERIICDMYKAPEKM</sequence>
<evidence type="ECO:0000256" key="8">
    <source>
        <dbReference type="ARBA" id="ARBA00023170"/>
    </source>
</evidence>
<keyword evidence="5 10" id="KW-0805">Transcription regulation</keyword>
<organism evidence="14 15">
    <name type="scientific">Fopius arisanus</name>
    <dbReference type="NCBI Taxonomy" id="64838"/>
    <lineage>
        <taxon>Eukaryota</taxon>
        <taxon>Metazoa</taxon>
        <taxon>Ecdysozoa</taxon>
        <taxon>Arthropoda</taxon>
        <taxon>Hexapoda</taxon>
        <taxon>Insecta</taxon>
        <taxon>Pterygota</taxon>
        <taxon>Neoptera</taxon>
        <taxon>Endopterygota</taxon>
        <taxon>Hymenoptera</taxon>
        <taxon>Apocrita</taxon>
        <taxon>Ichneumonoidea</taxon>
        <taxon>Braconidae</taxon>
        <taxon>Opiinae</taxon>
        <taxon>Fopius</taxon>
    </lineage>
</organism>
<protein>
    <submittedName>
        <fullName evidence="15">Nuclear receptor subfamily 2 group E member 1</fullName>
    </submittedName>
</protein>
<evidence type="ECO:0000256" key="7">
    <source>
        <dbReference type="ARBA" id="ARBA00023163"/>
    </source>
</evidence>
<dbReference type="GO" id="GO:0005634">
    <property type="term" value="C:nucleus"/>
    <property type="evidence" value="ECO:0007669"/>
    <property type="project" value="UniProtKB-SubCell"/>
</dbReference>
<dbReference type="SUPFAM" id="SSF48508">
    <property type="entry name" value="Nuclear receptor ligand-binding domain"/>
    <property type="match status" value="1"/>
</dbReference>
<dbReference type="SMART" id="SM00399">
    <property type="entry name" value="ZnF_C4"/>
    <property type="match status" value="1"/>
</dbReference>
<comment type="similarity">
    <text evidence="10">Belongs to the nuclear hormone receptor family.</text>
</comment>
<keyword evidence="4 10" id="KW-0862">Zinc</keyword>
<dbReference type="GO" id="GO:0000122">
    <property type="term" value="P:negative regulation of transcription by RNA polymerase II"/>
    <property type="evidence" value="ECO:0007669"/>
    <property type="project" value="UniProtKB-ARBA"/>
</dbReference>
<evidence type="ECO:0000259" key="12">
    <source>
        <dbReference type="PROSITE" id="PS51030"/>
    </source>
</evidence>
<keyword evidence="8 10" id="KW-0675">Receptor</keyword>
<keyword evidence="9 10" id="KW-0539">Nucleus</keyword>
<evidence type="ECO:0000313" key="15">
    <source>
        <dbReference type="RefSeq" id="XP_011309393.1"/>
    </source>
</evidence>
<dbReference type="OrthoDB" id="10045640at2759"/>
<dbReference type="PROSITE" id="PS51843">
    <property type="entry name" value="NR_LBD"/>
    <property type="match status" value="1"/>
</dbReference>
<dbReference type="InterPro" id="IPR035500">
    <property type="entry name" value="NHR-like_dom_sf"/>
</dbReference>
<dbReference type="InterPro" id="IPR000536">
    <property type="entry name" value="Nucl_hrmn_rcpt_lig-bd"/>
</dbReference>
<keyword evidence="3 10" id="KW-0863">Zinc-finger</keyword>
<dbReference type="InterPro" id="IPR013088">
    <property type="entry name" value="Znf_NHR/GATA"/>
</dbReference>
<dbReference type="InterPro" id="IPR001628">
    <property type="entry name" value="Znf_hrmn_rcpt"/>
</dbReference>
<evidence type="ECO:0000313" key="14">
    <source>
        <dbReference type="Proteomes" id="UP000694866"/>
    </source>
</evidence>
<reference evidence="15" key="1">
    <citation type="submission" date="2025-08" db="UniProtKB">
        <authorList>
            <consortium name="RefSeq"/>
        </authorList>
    </citation>
    <scope>IDENTIFICATION</scope>
    <source>
        <strain evidence="15">USDA-PBARC FA_bdor</strain>
        <tissue evidence="15">Whole organism</tissue>
    </source>
</reference>
<dbReference type="PROSITE" id="PS00031">
    <property type="entry name" value="NUCLEAR_REC_DBD_1"/>
    <property type="match status" value="1"/>
</dbReference>
<dbReference type="Pfam" id="PF00105">
    <property type="entry name" value="zf-C4"/>
    <property type="match status" value="1"/>
</dbReference>
<dbReference type="GeneID" id="105270260"/>
<dbReference type="GO" id="GO:0032502">
    <property type="term" value="P:developmental process"/>
    <property type="evidence" value="ECO:0007669"/>
    <property type="project" value="UniProtKB-ARBA"/>
</dbReference>
<accession>A0A9R1TI52</accession>
<keyword evidence="7 10" id="KW-0804">Transcription</keyword>
<dbReference type="InterPro" id="IPR050274">
    <property type="entry name" value="Nuclear_hormone_rcpt_NR2"/>
</dbReference>
<evidence type="ECO:0000256" key="5">
    <source>
        <dbReference type="ARBA" id="ARBA00023015"/>
    </source>
</evidence>
<dbReference type="Gene3D" id="3.30.50.10">
    <property type="entry name" value="Erythroid Transcription Factor GATA-1, subunit A"/>
    <property type="match status" value="1"/>
</dbReference>